<organism evidence="3 4">
    <name type="scientific">Kwoniella shivajii</name>
    <dbReference type="NCBI Taxonomy" id="564305"/>
    <lineage>
        <taxon>Eukaryota</taxon>
        <taxon>Fungi</taxon>
        <taxon>Dikarya</taxon>
        <taxon>Basidiomycota</taxon>
        <taxon>Agaricomycotina</taxon>
        <taxon>Tremellomycetes</taxon>
        <taxon>Tremellales</taxon>
        <taxon>Cryptococcaceae</taxon>
        <taxon>Kwoniella</taxon>
    </lineage>
</organism>
<feature type="compositionally biased region" description="Acidic residues" evidence="1">
    <location>
        <begin position="336"/>
        <end position="352"/>
    </location>
</feature>
<name>A0ABZ1D2U8_9TREE</name>
<proteinExistence type="predicted"/>
<dbReference type="InterPro" id="IPR003347">
    <property type="entry name" value="JmjC_dom"/>
</dbReference>
<dbReference type="PROSITE" id="PS51184">
    <property type="entry name" value="JMJC"/>
    <property type="match status" value="1"/>
</dbReference>
<dbReference type="PANTHER" id="PTHR12461:SF99">
    <property type="entry name" value="BIFUNCTIONAL PEPTIDASE AND (3S)-LYSYL HYDROXYLASE JMJD7"/>
    <property type="match status" value="1"/>
</dbReference>
<evidence type="ECO:0000259" key="2">
    <source>
        <dbReference type="PROSITE" id="PS51184"/>
    </source>
</evidence>
<dbReference type="Proteomes" id="UP001329825">
    <property type="component" value="Chromosome 6"/>
</dbReference>
<dbReference type="SUPFAM" id="SSF51197">
    <property type="entry name" value="Clavaminate synthase-like"/>
    <property type="match status" value="1"/>
</dbReference>
<dbReference type="SMART" id="SM00558">
    <property type="entry name" value="JmjC"/>
    <property type="match status" value="1"/>
</dbReference>
<dbReference type="InterPro" id="IPR041667">
    <property type="entry name" value="Cupin_8"/>
</dbReference>
<gene>
    <name evidence="3" type="ORF">IL334_004896</name>
</gene>
<dbReference type="GeneID" id="87957027"/>
<dbReference type="Pfam" id="PF13621">
    <property type="entry name" value="Cupin_8"/>
    <property type="match status" value="1"/>
</dbReference>
<keyword evidence="4" id="KW-1185">Reference proteome</keyword>
<evidence type="ECO:0000313" key="3">
    <source>
        <dbReference type="EMBL" id="WRT67922.1"/>
    </source>
</evidence>
<dbReference type="InterPro" id="IPR014710">
    <property type="entry name" value="RmlC-like_jellyroll"/>
</dbReference>
<dbReference type="EMBL" id="CP141886">
    <property type="protein sequence ID" value="WRT67922.1"/>
    <property type="molecule type" value="Genomic_DNA"/>
</dbReference>
<evidence type="ECO:0000313" key="4">
    <source>
        <dbReference type="Proteomes" id="UP001329825"/>
    </source>
</evidence>
<dbReference type="RefSeq" id="XP_062792662.1">
    <property type="nucleotide sequence ID" value="XM_062936611.1"/>
</dbReference>
<reference evidence="3 4" key="1">
    <citation type="submission" date="2024-01" db="EMBL/GenBank/DDBJ databases">
        <title>Comparative genomics of Cryptococcus and Kwoniella reveals pathogenesis evolution and contrasting modes of karyotype evolution via chromosome fusion or intercentromeric recombination.</title>
        <authorList>
            <person name="Coelho M.A."/>
            <person name="David-Palma M."/>
            <person name="Shea T."/>
            <person name="Bowers K."/>
            <person name="McGinley-Smith S."/>
            <person name="Mohammad A.W."/>
            <person name="Gnirke A."/>
            <person name="Yurkov A.M."/>
            <person name="Nowrousian M."/>
            <person name="Sun S."/>
            <person name="Cuomo C.A."/>
            <person name="Heitman J."/>
        </authorList>
    </citation>
    <scope>NUCLEOTIDE SEQUENCE [LARGE SCALE GENOMIC DNA]</scope>
    <source>
        <strain evidence="3">CBS 11374</strain>
    </source>
</reference>
<sequence length="361" mass="41048">MSDSDSIQALERNLELLLDDYRDLQSHEIRTYDEPPSSLEALRMISRSHPAVIRGFSPLTPAAQCHDWSRSAVYETLSENRKITVAVTDDGLADSVRELDDGTSTFVKPFGEKTTISELISRLRSRDDEGEAYYLQSQDGNVYRSTPHSSGFPELEVFQKYIHRDVSWMKEATSTEAEAVNLWIGDKKSTTSLHHDPYENIYHVLAGSKTFTLLSPIEGLWLDQHFHPSSTLHRSTSGSLVPVLDPAPTYPVPWVSSTHLPPRVQPIRVTLQEGETLFLPANWWHRVEQEEREAGIVVAVNYWYPSEIHPQNYAYERLARRMARQAGRQGVIPVPGDEEVSDDVWCSDDSGEEWNPSDWGR</sequence>
<accession>A0ABZ1D2U8</accession>
<dbReference type="Gene3D" id="2.60.120.10">
    <property type="entry name" value="Jelly Rolls"/>
    <property type="match status" value="1"/>
</dbReference>
<feature type="domain" description="JmjC" evidence="2">
    <location>
        <begin position="135"/>
        <end position="319"/>
    </location>
</feature>
<evidence type="ECO:0000256" key="1">
    <source>
        <dbReference type="SAM" id="MobiDB-lite"/>
    </source>
</evidence>
<feature type="region of interest" description="Disordered" evidence="1">
    <location>
        <begin position="329"/>
        <end position="361"/>
    </location>
</feature>
<dbReference type="PANTHER" id="PTHR12461">
    <property type="entry name" value="HYPOXIA-INDUCIBLE FACTOR 1 ALPHA INHIBITOR-RELATED"/>
    <property type="match status" value="1"/>
</dbReference>
<protein>
    <recommendedName>
        <fullName evidence="2">JmjC domain-containing protein</fullName>
    </recommendedName>
</protein>